<name>T1KJ27_TETUR</name>
<proteinExistence type="predicted"/>
<keyword evidence="2" id="KW-1185">Reference proteome</keyword>
<dbReference type="EnsemblMetazoa" id="tetur12g03530.1">
    <property type="protein sequence ID" value="tetur12g03530.1"/>
    <property type="gene ID" value="tetur12g03530"/>
</dbReference>
<evidence type="ECO:0000313" key="2">
    <source>
        <dbReference type="Proteomes" id="UP000015104"/>
    </source>
</evidence>
<protein>
    <submittedName>
        <fullName evidence="1">Uncharacterized protein</fullName>
    </submittedName>
</protein>
<accession>T1KJ27</accession>
<reference evidence="2" key="1">
    <citation type="submission" date="2011-08" db="EMBL/GenBank/DDBJ databases">
        <authorList>
            <person name="Rombauts S."/>
        </authorList>
    </citation>
    <scope>NUCLEOTIDE SEQUENCE</scope>
    <source>
        <strain evidence="2">London</strain>
    </source>
</reference>
<sequence length="186" mass="21480">MQIFKKITTKNCIIFQKFYYYRLVCLRVTNLAILNCQKNCSDADIRLGFYGRSHRALLLPSGQMLEKIEILSYGIIRFTKKIRTSSHITLSCSVRAFGFPPEFFQERFISFVKKLIPYDAVSLGSEAELQEKPSYLEKGLYMTTKPGIQDSKNFQYIPVDLEVSVLHQATSLHRHSELNLSLIEVI</sequence>
<evidence type="ECO:0000313" key="1">
    <source>
        <dbReference type="EnsemblMetazoa" id="tetur12g03530.1"/>
    </source>
</evidence>
<reference evidence="1" key="2">
    <citation type="submission" date="2015-06" db="UniProtKB">
        <authorList>
            <consortium name="EnsemblMetazoa"/>
        </authorList>
    </citation>
    <scope>IDENTIFICATION</scope>
</reference>
<organism evidence="1 2">
    <name type="scientific">Tetranychus urticae</name>
    <name type="common">Two-spotted spider mite</name>
    <dbReference type="NCBI Taxonomy" id="32264"/>
    <lineage>
        <taxon>Eukaryota</taxon>
        <taxon>Metazoa</taxon>
        <taxon>Ecdysozoa</taxon>
        <taxon>Arthropoda</taxon>
        <taxon>Chelicerata</taxon>
        <taxon>Arachnida</taxon>
        <taxon>Acari</taxon>
        <taxon>Acariformes</taxon>
        <taxon>Trombidiformes</taxon>
        <taxon>Prostigmata</taxon>
        <taxon>Eleutherengona</taxon>
        <taxon>Raphignathae</taxon>
        <taxon>Tetranychoidea</taxon>
        <taxon>Tetranychidae</taxon>
        <taxon>Tetranychus</taxon>
    </lineage>
</organism>
<dbReference type="EMBL" id="CAEY01000117">
    <property type="status" value="NOT_ANNOTATED_CDS"/>
    <property type="molecule type" value="Genomic_DNA"/>
</dbReference>
<dbReference type="HOGENOM" id="CLU_1456257_0_0_1"/>
<dbReference type="AlphaFoldDB" id="T1KJ27"/>
<dbReference type="Proteomes" id="UP000015104">
    <property type="component" value="Unassembled WGS sequence"/>
</dbReference>